<name>A0ABS1TVR8_9BACI</name>
<comment type="caution">
    <text evidence="2">The sequence shown here is derived from an EMBL/GenBank/DDBJ whole genome shotgun (WGS) entry which is preliminary data.</text>
</comment>
<sequence length="133" mass="15200">METAILPKGSKAMGELNRKPVRRVKVSKQRQINIPKDFYDALNLSDEALVEFTGKEIVIRPAEYEVVDFSEDILKDLVHQGYSGEELIQRFSRIKSEIPKALDRMKKEAMENPVITGSLDDYLDLVGDDEEDE</sequence>
<dbReference type="SUPFAM" id="SSF89447">
    <property type="entry name" value="AbrB/MazE/MraZ-like"/>
    <property type="match status" value="1"/>
</dbReference>
<proteinExistence type="predicted"/>
<evidence type="ECO:0000313" key="2">
    <source>
        <dbReference type="EMBL" id="MBL4954839.1"/>
    </source>
</evidence>
<dbReference type="NCBIfam" id="TIGR01439">
    <property type="entry name" value="lp_hng_hel_AbrB"/>
    <property type="match status" value="1"/>
</dbReference>
<reference evidence="2 3" key="1">
    <citation type="submission" date="2021-01" db="EMBL/GenBank/DDBJ databases">
        <title>Genome public.</title>
        <authorList>
            <person name="Liu C."/>
            <person name="Sun Q."/>
        </authorList>
    </citation>
    <scope>NUCLEOTIDE SEQUENCE [LARGE SCALE GENOMIC DNA]</scope>
    <source>
        <strain evidence="2 3">YIM B02564</strain>
    </source>
</reference>
<keyword evidence="3" id="KW-1185">Reference proteome</keyword>
<dbReference type="InterPro" id="IPR037914">
    <property type="entry name" value="SpoVT-AbrB_sf"/>
</dbReference>
<organism evidence="2 3">
    <name type="scientific">Neobacillus paridis</name>
    <dbReference type="NCBI Taxonomy" id="2803862"/>
    <lineage>
        <taxon>Bacteria</taxon>
        <taxon>Bacillati</taxon>
        <taxon>Bacillota</taxon>
        <taxon>Bacilli</taxon>
        <taxon>Bacillales</taxon>
        <taxon>Bacillaceae</taxon>
        <taxon>Neobacillus</taxon>
    </lineage>
</organism>
<protein>
    <recommendedName>
        <fullName evidence="1">SpoVT-AbrB domain-containing protein</fullName>
    </recommendedName>
</protein>
<evidence type="ECO:0000313" key="3">
    <source>
        <dbReference type="Proteomes" id="UP000623967"/>
    </source>
</evidence>
<dbReference type="RefSeq" id="WP_202656077.1">
    <property type="nucleotide sequence ID" value="NZ_JAESWB010000365.1"/>
</dbReference>
<feature type="domain" description="SpoVT-AbrB" evidence="1">
    <location>
        <begin position="24"/>
        <end position="67"/>
    </location>
</feature>
<dbReference type="EMBL" id="JAESWB010000365">
    <property type="protein sequence ID" value="MBL4954839.1"/>
    <property type="molecule type" value="Genomic_DNA"/>
</dbReference>
<evidence type="ECO:0000259" key="1">
    <source>
        <dbReference type="SMART" id="SM00966"/>
    </source>
</evidence>
<dbReference type="InterPro" id="IPR007159">
    <property type="entry name" value="SpoVT-AbrB_dom"/>
</dbReference>
<dbReference type="SMART" id="SM00966">
    <property type="entry name" value="SpoVT_AbrB"/>
    <property type="match status" value="1"/>
</dbReference>
<accession>A0ABS1TVR8</accession>
<dbReference type="Proteomes" id="UP000623967">
    <property type="component" value="Unassembled WGS sequence"/>
</dbReference>
<gene>
    <name evidence="2" type="ORF">JK635_22025</name>
</gene>